<dbReference type="InterPro" id="IPR028098">
    <property type="entry name" value="Glyco_trans_4-like_N"/>
</dbReference>
<name>A0A0G0K672_9BACT</name>
<dbReference type="GO" id="GO:0016757">
    <property type="term" value="F:glycosyltransferase activity"/>
    <property type="evidence" value="ECO:0007669"/>
    <property type="project" value="InterPro"/>
</dbReference>
<sequence>MKIGVDISVLFDKYYSGVSEYAYNLITELLNIDKKNEYVLYYNSFKDLELKNPIKADNVRMIKTAYPNKIFNYGLQKIFHYPKIDRAIGGVDMFFSPHLNFYSLSNDCYKIITIHDLSFLRYPEFFSLRKNLWHSAINIRTLLKKYDKIIAVSENTKQDLMELCSVPSEKISVIYSGLDKSLFTFNENIALEKNNQFKIKEKYRLPEKYIFYIGNIEPRKNIETIIKAFDVLRENTSFDYELIIAGAKCWKSNRTINAWQESKNKNKIRFLGYADKVDKKYLYESAALFVYPSFYEGFGFPPLEAVACGCPTITGTSSSLAEIVGKGTIMVDVFNINSLARAMKASLENNDLKLYFSKNSANFKLNFTWEKSAERHLALFESFAEFLKVK</sequence>
<protein>
    <submittedName>
        <fullName evidence="4">Glycosyl transferase group 1</fullName>
    </submittedName>
</protein>
<dbReference type="PANTHER" id="PTHR46401:SF2">
    <property type="entry name" value="GLYCOSYLTRANSFERASE WBBK-RELATED"/>
    <property type="match status" value="1"/>
</dbReference>
<evidence type="ECO:0000259" key="3">
    <source>
        <dbReference type="Pfam" id="PF13439"/>
    </source>
</evidence>
<dbReference type="AlphaFoldDB" id="A0A0G0K672"/>
<evidence type="ECO:0000313" key="5">
    <source>
        <dbReference type="Proteomes" id="UP000034022"/>
    </source>
</evidence>
<evidence type="ECO:0000256" key="1">
    <source>
        <dbReference type="ARBA" id="ARBA00022679"/>
    </source>
</evidence>
<dbReference type="EMBL" id="LBUU01000002">
    <property type="protein sequence ID" value="KKQ70980.1"/>
    <property type="molecule type" value="Genomic_DNA"/>
</dbReference>
<dbReference type="GO" id="GO:0009103">
    <property type="term" value="P:lipopolysaccharide biosynthetic process"/>
    <property type="evidence" value="ECO:0007669"/>
    <property type="project" value="TreeGrafter"/>
</dbReference>
<comment type="caution">
    <text evidence="4">The sequence shown here is derived from an EMBL/GenBank/DDBJ whole genome shotgun (WGS) entry which is preliminary data.</text>
</comment>
<dbReference type="Pfam" id="PF13439">
    <property type="entry name" value="Glyco_transf_4"/>
    <property type="match status" value="1"/>
</dbReference>
<dbReference type="PANTHER" id="PTHR46401">
    <property type="entry name" value="GLYCOSYLTRANSFERASE WBBK-RELATED"/>
    <property type="match status" value="1"/>
</dbReference>
<evidence type="ECO:0000313" key="4">
    <source>
        <dbReference type="EMBL" id="KKQ70980.1"/>
    </source>
</evidence>
<dbReference type="SUPFAM" id="SSF53756">
    <property type="entry name" value="UDP-Glycosyltransferase/glycogen phosphorylase"/>
    <property type="match status" value="1"/>
</dbReference>
<dbReference type="CDD" id="cd03809">
    <property type="entry name" value="GT4_MtfB-like"/>
    <property type="match status" value="1"/>
</dbReference>
<dbReference type="Proteomes" id="UP000034022">
    <property type="component" value="Unassembled WGS sequence"/>
</dbReference>
<dbReference type="Gene3D" id="3.40.50.2000">
    <property type="entry name" value="Glycogen Phosphorylase B"/>
    <property type="match status" value="2"/>
</dbReference>
<accession>A0A0G0K672</accession>
<evidence type="ECO:0000259" key="2">
    <source>
        <dbReference type="Pfam" id="PF00534"/>
    </source>
</evidence>
<dbReference type="InterPro" id="IPR001296">
    <property type="entry name" value="Glyco_trans_1"/>
</dbReference>
<gene>
    <name evidence="4" type="ORF">US91_C0002G0059</name>
</gene>
<keyword evidence="1 4" id="KW-0808">Transferase</keyword>
<dbReference type="Pfam" id="PF00534">
    <property type="entry name" value="Glycos_transf_1"/>
    <property type="match status" value="1"/>
</dbReference>
<reference evidence="4" key="1">
    <citation type="journal article" date="2015" name="Nature">
        <title>rRNA introns, odd ribosomes, and small enigmatic genomes across a large radiation of phyla.</title>
        <authorList>
            <person name="Brown C.T."/>
            <person name="Hug L.A."/>
            <person name="Thomas B.C."/>
            <person name="Sharon I."/>
            <person name="Castelle C.J."/>
            <person name="Singh A."/>
            <person name="Wilkins M.J."/>
            <person name="Williams K.H."/>
            <person name="Banfield J.F."/>
        </authorList>
    </citation>
    <scope>NUCLEOTIDE SEQUENCE [LARGE SCALE GENOMIC DNA]</scope>
</reference>
<feature type="domain" description="Glycosyl transferase family 1" evidence="2">
    <location>
        <begin position="199"/>
        <end position="361"/>
    </location>
</feature>
<feature type="domain" description="Glycosyltransferase subfamily 4-like N-terminal" evidence="3">
    <location>
        <begin position="16"/>
        <end position="180"/>
    </location>
</feature>
<organism evidence="4 5">
    <name type="scientific">Candidatus Falkowbacteria bacterium GW2011_GWE1_38_31</name>
    <dbReference type="NCBI Taxonomy" id="1618638"/>
    <lineage>
        <taxon>Bacteria</taxon>
        <taxon>Candidatus Falkowiibacteriota</taxon>
    </lineage>
</organism>
<proteinExistence type="predicted"/>